<dbReference type="PROSITE" id="PS00389">
    <property type="entry name" value="ATPASE_DELTA"/>
    <property type="match status" value="1"/>
</dbReference>
<dbReference type="GO" id="GO:0046933">
    <property type="term" value="F:proton-transporting ATP synthase activity, rotational mechanism"/>
    <property type="evidence" value="ECO:0007669"/>
    <property type="project" value="UniProtKB-UniRule"/>
</dbReference>
<comment type="function">
    <text evidence="8">F(1)F(0) ATP synthase produces ATP from ADP in the presence of a proton or sodium gradient. F-type ATPases consist of two structural domains, F(1) containing the extramembraneous catalytic core and F(0) containing the membrane proton channel, linked together by a central stalk and a peripheral stalk. During catalysis, ATP synthesis in the catalytic domain of F(1) is coupled via a rotary mechanism of the central stalk subunits to proton translocation.</text>
</comment>
<dbReference type="PANTHER" id="PTHR11910">
    <property type="entry name" value="ATP SYNTHASE DELTA CHAIN"/>
    <property type="match status" value="1"/>
</dbReference>
<dbReference type="SUPFAM" id="SSF47928">
    <property type="entry name" value="N-terminal domain of the delta subunit of the F1F0-ATP synthase"/>
    <property type="match status" value="1"/>
</dbReference>
<keyword evidence="6 8" id="KW-0139">CF(1)</keyword>
<evidence type="ECO:0000256" key="7">
    <source>
        <dbReference type="ARBA" id="ARBA00023310"/>
    </source>
</evidence>
<comment type="caution">
    <text evidence="10">The sequence shown here is derived from an EMBL/GenBank/DDBJ whole genome shotgun (WGS) entry which is preliminary data.</text>
</comment>
<dbReference type="HAMAP" id="MF_01416">
    <property type="entry name" value="ATP_synth_delta_bact"/>
    <property type="match status" value="1"/>
</dbReference>
<comment type="subcellular location">
    <subcellularLocation>
        <location evidence="8">Cell membrane</location>
        <topology evidence="8">Peripheral membrane protein</topology>
    </subcellularLocation>
    <subcellularLocation>
        <location evidence="1">Membrane</location>
    </subcellularLocation>
</comment>
<dbReference type="PRINTS" id="PR00125">
    <property type="entry name" value="ATPASEDELTA"/>
</dbReference>
<gene>
    <name evidence="8" type="primary">atpH</name>
    <name evidence="10" type="ORF">A0123_01426</name>
</gene>
<sequence>MCLNPNGFGSKGPDKPVPAASCGGKVRRNTRVTVTQVPQMGPTGGLAQRYARALYDYASEQGALSDVLAQVRGLRDAISQSADLRTFLADSRLDAHRSSKVAGALTEKLGFGDAVRRFVGVIAANHRLADLASILDGVLALDASLRGETVAEIRSAQPLTDMQRSQLQGRLAEAGYSRVSMIERTDASLIGGMTVRVGSTLFDTSIAGRLTRLQNAMKGAA</sequence>
<dbReference type="GO" id="GO:0045259">
    <property type="term" value="C:proton-transporting ATP synthase complex"/>
    <property type="evidence" value="ECO:0007669"/>
    <property type="project" value="UniProtKB-KW"/>
</dbReference>
<dbReference type="Pfam" id="PF00213">
    <property type="entry name" value="OSCP"/>
    <property type="match status" value="1"/>
</dbReference>
<reference evidence="10 11" key="1">
    <citation type="submission" date="2016-03" db="EMBL/GenBank/DDBJ databases">
        <title>Draft genome sequence of Gluconobacter cerinus strain CECT 9110.</title>
        <authorList>
            <person name="Sainz F."/>
            <person name="Mas A."/>
            <person name="Torija M.J."/>
        </authorList>
    </citation>
    <scope>NUCLEOTIDE SEQUENCE [LARGE SCALE GENOMIC DNA]</scope>
    <source>
        <strain evidence="10 11">CECT 9110</strain>
    </source>
</reference>
<evidence type="ECO:0000256" key="6">
    <source>
        <dbReference type="ARBA" id="ARBA00023196"/>
    </source>
</evidence>
<evidence type="ECO:0000256" key="8">
    <source>
        <dbReference type="HAMAP-Rule" id="MF_01416"/>
    </source>
</evidence>
<name>A0A1B6VKQ2_9PROT</name>
<dbReference type="InterPro" id="IPR000711">
    <property type="entry name" value="ATPase_OSCP/dsu"/>
</dbReference>
<dbReference type="InterPro" id="IPR020781">
    <property type="entry name" value="ATPase_OSCP/d_CS"/>
</dbReference>
<dbReference type="EMBL" id="LUTU01000006">
    <property type="protein sequence ID" value="OAJ67790.1"/>
    <property type="molecule type" value="Genomic_DNA"/>
</dbReference>
<dbReference type="NCBIfam" id="TIGR01145">
    <property type="entry name" value="ATP_synt_delta"/>
    <property type="match status" value="1"/>
</dbReference>
<protein>
    <recommendedName>
        <fullName evidence="8">ATP synthase subunit delta</fullName>
    </recommendedName>
    <alternativeName>
        <fullName evidence="8">ATP synthase F(1) sector subunit delta</fullName>
    </alternativeName>
    <alternativeName>
        <fullName evidence="8">F-type ATPase subunit delta</fullName>
        <shortName evidence="8">F-ATPase subunit delta</shortName>
    </alternativeName>
</protein>
<evidence type="ECO:0000256" key="1">
    <source>
        <dbReference type="ARBA" id="ARBA00004370"/>
    </source>
</evidence>
<dbReference type="Proteomes" id="UP000077786">
    <property type="component" value="Unassembled WGS sequence"/>
</dbReference>
<evidence type="ECO:0000256" key="3">
    <source>
        <dbReference type="ARBA" id="ARBA00022781"/>
    </source>
</evidence>
<keyword evidence="3 8" id="KW-0375">Hydrogen ion transport</keyword>
<evidence type="ECO:0000256" key="5">
    <source>
        <dbReference type="ARBA" id="ARBA00023136"/>
    </source>
</evidence>
<evidence type="ECO:0000256" key="2">
    <source>
        <dbReference type="ARBA" id="ARBA00022448"/>
    </source>
</evidence>
<evidence type="ECO:0000256" key="4">
    <source>
        <dbReference type="ARBA" id="ARBA00023065"/>
    </source>
</evidence>
<keyword evidence="2 8" id="KW-0813">Transport</keyword>
<dbReference type="InterPro" id="IPR026015">
    <property type="entry name" value="ATP_synth_OSCP/delta_N_sf"/>
</dbReference>
<keyword evidence="7 8" id="KW-0066">ATP synthesis</keyword>
<keyword evidence="8" id="KW-1003">Cell membrane</keyword>
<accession>A0A1B6VKQ2</accession>
<comment type="similarity">
    <text evidence="8">Belongs to the ATPase delta chain family.</text>
</comment>
<proteinExistence type="inferred from homology"/>
<keyword evidence="5 8" id="KW-0472">Membrane</keyword>
<keyword evidence="4 8" id="KW-0406">Ion transport</keyword>
<dbReference type="Gene3D" id="1.10.520.20">
    <property type="entry name" value="N-terminal domain of the delta subunit of the F1F0-ATP synthase"/>
    <property type="match status" value="1"/>
</dbReference>
<evidence type="ECO:0000313" key="11">
    <source>
        <dbReference type="Proteomes" id="UP000077786"/>
    </source>
</evidence>
<feature type="region of interest" description="Disordered" evidence="9">
    <location>
        <begin position="1"/>
        <end position="23"/>
    </location>
</feature>
<dbReference type="AlphaFoldDB" id="A0A1B6VKQ2"/>
<dbReference type="PATRIC" id="fig|38307.3.peg.1465"/>
<evidence type="ECO:0000313" key="10">
    <source>
        <dbReference type="EMBL" id="OAJ67790.1"/>
    </source>
</evidence>
<comment type="function">
    <text evidence="8">This protein is part of the stalk that links CF(0) to CF(1). It either transmits conformational changes from CF(0) to CF(1) or is implicated in proton conduction.</text>
</comment>
<dbReference type="GO" id="GO:0005886">
    <property type="term" value="C:plasma membrane"/>
    <property type="evidence" value="ECO:0007669"/>
    <property type="project" value="UniProtKB-SubCell"/>
</dbReference>
<evidence type="ECO:0000256" key="9">
    <source>
        <dbReference type="SAM" id="MobiDB-lite"/>
    </source>
</evidence>
<organism evidence="10 11">
    <name type="scientific">Gluconobacter cerinus</name>
    <dbReference type="NCBI Taxonomy" id="38307"/>
    <lineage>
        <taxon>Bacteria</taxon>
        <taxon>Pseudomonadati</taxon>
        <taxon>Pseudomonadota</taxon>
        <taxon>Alphaproteobacteria</taxon>
        <taxon>Acetobacterales</taxon>
        <taxon>Acetobacteraceae</taxon>
        <taxon>Gluconobacter</taxon>
    </lineage>
</organism>